<dbReference type="InterPro" id="IPR050448">
    <property type="entry name" value="OpgB/LTA_synthase_biosynth"/>
</dbReference>
<keyword evidence="3" id="KW-1003">Cell membrane</keyword>
<evidence type="ECO:0000256" key="7">
    <source>
        <dbReference type="SAM" id="Phobius"/>
    </source>
</evidence>
<feature type="transmembrane region" description="Helical" evidence="7">
    <location>
        <begin position="157"/>
        <end position="177"/>
    </location>
</feature>
<dbReference type="SUPFAM" id="SSF53649">
    <property type="entry name" value="Alkaline phosphatase-like"/>
    <property type="match status" value="1"/>
</dbReference>
<feature type="transmembrane region" description="Helical" evidence="7">
    <location>
        <begin position="71"/>
        <end position="90"/>
    </location>
</feature>
<organism evidence="9 10">
    <name type="scientific">Sporosarcina aquimarina</name>
    <dbReference type="NCBI Taxonomy" id="114975"/>
    <lineage>
        <taxon>Bacteria</taxon>
        <taxon>Bacillati</taxon>
        <taxon>Bacillota</taxon>
        <taxon>Bacilli</taxon>
        <taxon>Bacillales</taxon>
        <taxon>Caryophanaceae</taxon>
        <taxon>Sporosarcina</taxon>
    </lineage>
</organism>
<reference evidence="9 10" key="1">
    <citation type="submission" date="2023-06" db="EMBL/GenBank/DDBJ databases">
        <title>Sporosarcina sp. nov., isolated from Korean traditional fermented seafood 'Jeotgal'.</title>
        <authorList>
            <person name="Yang A.-I."/>
            <person name="Shin N.-R."/>
        </authorList>
    </citation>
    <scope>NUCLEOTIDE SEQUENCE [LARGE SCALE GENOMIC DNA]</scope>
    <source>
        <strain evidence="9 10">KCTC3840</strain>
    </source>
</reference>
<proteinExistence type="predicted"/>
<feature type="transmembrane region" description="Helical" evidence="7">
    <location>
        <begin position="47"/>
        <end position="64"/>
    </location>
</feature>
<evidence type="ECO:0000256" key="6">
    <source>
        <dbReference type="ARBA" id="ARBA00023136"/>
    </source>
</evidence>
<dbReference type="RefSeq" id="WP_317934141.1">
    <property type="nucleotide sequence ID" value="NZ_JAUBDH010000001.1"/>
</dbReference>
<name>A0ABU4FXK6_9BACL</name>
<keyword evidence="4 7" id="KW-0812">Transmembrane</keyword>
<comment type="pathway">
    <text evidence="2">Cell wall biogenesis; lipoteichoic acid biosynthesis.</text>
</comment>
<sequence length="617" mass="70508">MKFKFSMKSFVAMIIAVVWFLVLVIGVESFLLGSYDDAMDWVKEMPAAYILNALIGFALFLVLLGIINRFLISFIVTNLVVILLPVFSYFKFSFLGENLYPWDLLLYNNVLNLLPNIYKQGNVGGALVWIVVVLAVLVGLFVYMLKKRPRPIMRLPWWVRVIFVGMGAVYLCAFIFYRTFPNMETALKDAKMSNITFNQEKNYETNGFYGAFMLNMQSAIVLAPNGYSKGAIEDIVKRLEKDAVVPNSATDKKPNIIFVMNESFWDPTLLEKIQFDPDPMPFIRENQTGWLLSPTFGGGTSNVEFEVLTGFSNNFLPVGSVPYQQYVKDKQPAAMPNYLKGLGYDTLAIHPYAKWFWNRETVYKHFGFNEFLDDKSFTDPIYKGPFISDEQVTKTIIERTEASDDPMFIYAVTMQNHTGYAADKYEKFDVKTTVPEGVDDVYNVLLRSFTQGVYDADKALEQLIHHYKDSDEPTVVAFFGDHLPAIGQDYRLYKVADFVPRGAGESQWDLGDFEKTRSTPLLMWNNFDAPIPDIDHLSPNQLGPTMFTMAGIRKPVYYELLEQFGEKMPGFTREVKIDADGNLSRETPAEVKKLSKDYQLMQYDLLFGKQYGKDAVK</sequence>
<dbReference type="PANTHER" id="PTHR47371:SF3">
    <property type="entry name" value="PHOSPHOGLYCEROL TRANSFERASE I"/>
    <property type="match status" value="1"/>
</dbReference>
<dbReference type="Gene3D" id="3.40.720.10">
    <property type="entry name" value="Alkaline Phosphatase, subunit A"/>
    <property type="match status" value="1"/>
</dbReference>
<keyword evidence="10" id="KW-1185">Reference proteome</keyword>
<evidence type="ECO:0000256" key="5">
    <source>
        <dbReference type="ARBA" id="ARBA00022989"/>
    </source>
</evidence>
<feature type="transmembrane region" description="Helical" evidence="7">
    <location>
        <begin position="126"/>
        <end position="145"/>
    </location>
</feature>
<dbReference type="CDD" id="cd16015">
    <property type="entry name" value="LTA_synthase"/>
    <property type="match status" value="1"/>
</dbReference>
<comment type="caution">
    <text evidence="9">The sequence shown here is derived from an EMBL/GenBank/DDBJ whole genome shotgun (WGS) entry which is preliminary data.</text>
</comment>
<dbReference type="PANTHER" id="PTHR47371">
    <property type="entry name" value="LIPOTEICHOIC ACID SYNTHASE"/>
    <property type="match status" value="1"/>
</dbReference>
<dbReference type="InterPro" id="IPR017850">
    <property type="entry name" value="Alkaline_phosphatase_core_sf"/>
</dbReference>
<dbReference type="EMBL" id="JAUBDH010000001">
    <property type="protein sequence ID" value="MDW0108857.1"/>
    <property type="molecule type" value="Genomic_DNA"/>
</dbReference>
<keyword evidence="6 7" id="KW-0472">Membrane</keyword>
<evidence type="ECO:0000256" key="4">
    <source>
        <dbReference type="ARBA" id="ARBA00022692"/>
    </source>
</evidence>
<evidence type="ECO:0000256" key="3">
    <source>
        <dbReference type="ARBA" id="ARBA00022475"/>
    </source>
</evidence>
<protein>
    <submittedName>
        <fullName evidence="9">Sulfatase-like hydrolase/transferase</fullName>
    </submittedName>
</protein>
<evidence type="ECO:0000256" key="1">
    <source>
        <dbReference type="ARBA" id="ARBA00004651"/>
    </source>
</evidence>
<dbReference type="Pfam" id="PF00884">
    <property type="entry name" value="Sulfatase"/>
    <property type="match status" value="1"/>
</dbReference>
<comment type="subcellular location">
    <subcellularLocation>
        <location evidence="1">Cell membrane</location>
        <topology evidence="1">Multi-pass membrane protein</topology>
    </subcellularLocation>
</comment>
<accession>A0ABU4FXK6</accession>
<evidence type="ECO:0000313" key="9">
    <source>
        <dbReference type="EMBL" id="MDW0108857.1"/>
    </source>
</evidence>
<feature type="domain" description="Sulfatase N-terminal" evidence="8">
    <location>
        <begin position="254"/>
        <end position="552"/>
    </location>
</feature>
<evidence type="ECO:0000313" key="10">
    <source>
        <dbReference type="Proteomes" id="UP001280629"/>
    </source>
</evidence>
<dbReference type="Proteomes" id="UP001280629">
    <property type="component" value="Unassembled WGS sequence"/>
</dbReference>
<keyword evidence="5 7" id="KW-1133">Transmembrane helix</keyword>
<evidence type="ECO:0000256" key="2">
    <source>
        <dbReference type="ARBA" id="ARBA00004936"/>
    </source>
</evidence>
<dbReference type="InterPro" id="IPR000917">
    <property type="entry name" value="Sulfatase_N"/>
</dbReference>
<feature type="transmembrane region" description="Helical" evidence="7">
    <location>
        <begin position="12"/>
        <end position="35"/>
    </location>
</feature>
<gene>
    <name evidence="9" type="ORF">QT716_02210</name>
</gene>
<evidence type="ECO:0000259" key="8">
    <source>
        <dbReference type="Pfam" id="PF00884"/>
    </source>
</evidence>